<dbReference type="OMA" id="GDISEPW"/>
<dbReference type="GO" id="GO:0043386">
    <property type="term" value="P:mycotoxin biosynthetic process"/>
    <property type="evidence" value="ECO:0007669"/>
    <property type="project" value="UniProtKB-ARBA"/>
</dbReference>
<dbReference type="eggNOG" id="KOG0777">
    <property type="taxonomic scope" value="Eukaryota"/>
</dbReference>
<proteinExistence type="predicted"/>
<accession>M7SH80</accession>
<keyword evidence="5" id="KW-1185">Reference proteome</keyword>
<dbReference type="PANTHER" id="PTHR12001">
    <property type="entry name" value="GERANYLGERANYL PYROPHOSPHATE SYNTHASE"/>
    <property type="match status" value="1"/>
</dbReference>
<evidence type="ECO:0000313" key="4">
    <source>
        <dbReference type="EMBL" id="EMR65629.1"/>
    </source>
</evidence>
<dbReference type="PANTHER" id="PTHR12001:SF72">
    <property type="entry name" value="THIJ_PFPI FAMILY PROTEIN (AFU_ORTHOLOGUE AFUA_3G01210)-RELATED"/>
    <property type="match status" value="1"/>
</dbReference>
<dbReference type="SUPFAM" id="SSF48576">
    <property type="entry name" value="Terpenoid synthases"/>
    <property type="match status" value="1"/>
</dbReference>
<dbReference type="Gene3D" id="1.10.600.10">
    <property type="entry name" value="Farnesyl Diphosphate Synthase"/>
    <property type="match status" value="1"/>
</dbReference>
<organism evidence="4 5">
    <name type="scientific">Eutypa lata (strain UCR-EL1)</name>
    <name type="common">Grapevine dieback disease fungus</name>
    <name type="synonym">Eutypa armeniacae</name>
    <dbReference type="NCBI Taxonomy" id="1287681"/>
    <lineage>
        <taxon>Eukaryota</taxon>
        <taxon>Fungi</taxon>
        <taxon>Dikarya</taxon>
        <taxon>Ascomycota</taxon>
        <taxon>Pezizomycotina</taxon>
        <taxon>Sordariomycetes</taxon>
        <taxon>Xylariomycetidae</taxon>
        <taxon>Xylariales</taxon>
        <taxon>Diatrypaceae</taxon>
        <taxon>Eutypa</taxon>
    </lineage>
</organism>
<sequence length="209" mass="23868">MIEVLKLGNAQCIEIFTEEMDKLYIGQGYDLYWTFNTKRPSIEEYISMVDYKTGALFKMLVRLMTIKNQTSLPIAPDLNRLVVLLGRYFQIRDDYMNLTSVEYTDQKGFCDDLDEGKFSLTLIHALENTAEAEYSILRHILAQRHIANGMSLAQKHLVLSIVKGAGSLEYTVTALRKIGQEIDVEVDSIEDMTGIENKSLRALFEILKV</sequence>
<reference evidence="5" key="1">
    <citation type="journal article" date="2013" name="Genome Announc.">
        <title>Draft genome sequence of the grapevine dieback fungus Eutypa lata UCR-EL1.</title>
        <authorList>
            <person name="Blanco-Ulate B."/>
            <person name="Rolshausen P.E."/>
            <person name="Cantu D."/>
        </authorList>
    </citation>
    <scope>NUCLEOTIDE SEQUENCE [LARGE SCALE GENOMIC DNA]</scope>
    <source>
        <strain evidence="5">UCR-EL1</strain>
    </source>
</reference>
<dbReference type="Proteomes" id="UP000012174">
    <property type="component" value="Unassembled WGS sequence"/>
</dbReference>
<dbReference type="OrthoDB" id="6921389at2759"/>
<evidence type="ECO:0000313" key="5">
    <source>
        <dbReference type="Proteomes" id="UP000012174"/>
    </source>
</evidence>
<dbReference type="InterPro" id="IPR008949">
    <property type="entry name" value="Isoprenoid_synthase_dom_sf"/>
</dbReference>
<dbReference type="HOGENOM" id="CLU_014015_6_0_1"/>
<evidence type="ECO:0000256" key="3">
    <source>
        <dbReference type="ARBA" id="ARBA00022842"/>
    </source>
</evidence>
<keyword evidence="1" id="KW-0808">Transferase</keyword>
<dbReference type="Pfam" id="PF00348">
    <property type="entry name" value="polyprenyl_synt"/>
    <property type="match status" value="1"/>
</dbReference>
<keyword evidence="3" id="KW-0460">Magnesium</keyword>
<dbReference type="GO" id="GO:0008299">
    <property type="term" value="P:isoprenoid biosynthetic process"/>
    <property type="evidence" value="ECO:0007669"/>
    <property type="project" value="InterPro"/>
</dbReference>
<gene>
    <name evidence="4" type="ORF">UCREL1_7388</name>
</gene>
<dbReference type="InterPro" id="IPR033749">
    <property type="entry name" value="Polyprenyl_synt_CS"/>
</dbReference>
<dbReference type="GO" id="GO:0046165">
    <property type="term" value="P:alcohol biosynthetic process"/>
    <property type="evidence" value="ECO:0007669"/>
    <property type="project" value="UniProtKB-ARBA"/>
</dbReference>
<protein>
    <submittedName>
        <fullName evidence="4">Putative geranylgeranyl pyrophosphate synthase protein</fullName>
    </submittedName>
</protein>
<evidence type="ECO:0000256" key="2">
    <source>
        <dbReference type="ARBA" id="ARBA00022723"/>
    </source>
</evidence>
<dbReference type="KEGG" id="ela:UCREL1_7388"/>
<dbReference type="InterPro" id="IPR000092">
    <property type="entry name" value="Polyprenyl_synt"/>
</dbReference>
<dbReference type="AlphaFoldDB" id="M7SH80"/>
<dbReference type="GO" id="GO:0046872">
    <property type="term" value="F:metal ion binding"/>
    <property type="evidence" value="ECO:0007669"/>
    <property type="project" value="UniProtKB-KW"/>
</dbReference>
<evidence type="ECO:0000256" key="1">
    <source>
        <dbReference type="ARBA" id="ARBA00022679"/>
    </source>
</evidence>
<keyword evidence="2" id="KW-0479">Metal-binding</keyword>
<name>M7SH80_EUTLA</name>
<dbReference type="GO" id="GO:0004659">
    <property type="term" value="F:prenyltransferase activity"/>
    <property type="evidence" value="ECO:0007669"/>
    <property type="project" value="InterPro"/>
</dbReference>
<dbReference type="PROSITE" id="PS00444">
    <property type="entry name" value="POLYPRENYL_SYNTHASE_2"/>
    <property type="match status" value="1"/>
</dbReference>
<dbReference type="EMBL" id="KB706815">
    <property type="protein sequence ID" value="EMR65629.1"/>
    <property type="molecule type" value="Genomic_DNA"/>
</dbReference>
<dbReference type="STRING" id="1287681.M7SH80"/>